<organism evidence="1 2">
    <name type="scientific">Gemmata massiliana</name>
    <dbReference type="NCBI Taxonomy" id="1210884"/>
    <lineage>
        <taxon>Bacteria</taxon>
        <taxon>Pseudomonadati</taxon>
        <taxon>Planctomycetota</taxon>
        <taxon>Planctomycetia</taxon>
        <taxon>Gemmatales</taxon>
        <taxon>Gemmataceae</taxon>
        <taxon>Gemmata</taxon>
    </lineage>
</organism>
<dbReference type="Proteomes" id="UP000464178">
    <property type="component" value="Chromosome"/>
</dbReference>
<dbReference type="AlphaFoldDB" id="A0A6P2DBL4"/>
<evidence type="ECO:0008006" key="3">
    <source>
        <dbReference type="Google" id="ProtNLM"/>
    </source>
</evidence>
<proteinExistence type="predicted"/>
<keyword evidence="2" id="KW-1185">Reference proteome</keyword>
<dbReference type="InterPro" id="IPR036249">
    <property type="entry name" value="Thioredoxin-like_sf"/>
</dbReference>
<dbReference type="RefSeq" id="WP_162671298.1">
    <property type="nucleotide sequence ID" value="NZ_LR593886.1"/>
</dbReference>
<protein>
    <recommendedName>
        <fullName evidence="3">RedB protein</fullName>
    </recommendedName>
</protein>
<dbReference type="SUPFAM" id="SSF52833">
    <property type="entry name" value="Thioredoxin-like"/>
    <property type="match status" value="1"/>
</dbReference>
<gene>
    <name evidence="1" type="ORF">SOIL9_06140</name>
</gene>
<reference evidence="1 2" key="1">
    <citation type="submission" date="2019-05" db="EMBL/GenBank/DDBJ databases">
        <authorList>
            <consortium name="Science for Life Laboratories"/>
        </authorList>
    </citation>
    <scope>NUCLEOTIDE SEQUENCE [LARGE SCALE GENOMIC DNA]</scope>
    <source>
        <strain evidence="1">Soil9</strain>
    </source>
</reference>
<name>A0A6P2DBL4_9BACT</name>
<evidence type="ECO:0000313" key="1">
    <source>
        <dbReference type="EMBL" id="VTR97644.1"/>
    </source>
</evidence>
<accession>A0A6P2DBL4</accession>
<dbReference type="EMBL" id="LR593886">
    <property type="protein sequence ID" value="VTR97644.1"/>
    <property type="molecule type" value="Genomic_DNA"/>
</dbReference>
<dbReference type="KEGG" id="gms:SOIL9_06140"/>
<evidence type="ECO:0000313" key="2">
    <source>
        <dbReference type="Proteomes" id="UP000464178"/>
    </source>
</evidence>
<dbReference type="Gene3D" id="3.40.30.10">
    <property type="entry name" value="Glutaredoxin"/>
    <property type="match status" value="1"/>
</dbReference>
<sequence length="182" mass="19119">MKCGGWIAFGCWLTALMGGVGFLSAHQFTPGQSGTVPPHLSEPEPGARETKRPRLMMFVHPHCPCSPVSLRNFAKVIAGTGAEAVIYVTAENLAETPNGRVARVCAAELRADSDGAIAKRFGAMTSGHVLLYAADGRLVFEGGITDGRGHEGDNPGLRAVTARLSGTEDEPVSFPVFGCPLN</sequence>